<keyword evidence="2" id="KW-1185">Reference proteome</keyword>
<organism evidence="1 2">
    <name type="scientific">Armadillidium nasatum</name>
    <dbReference type="NCBI Taxonomy" id="96803"/>
    <lineage>
        <taxon>Eukaryota</taxon>
        <taxon>Metazoa</taxon>
        <taxon>Ecdysozoa</taxon>
        <taxon>Arthropoda</taxon>
        <taxon>Crustacea</taxon>
        <taxon>Multicrustacea</taxon>
        <taxon>Malacostraca</taxon>
        <taxon>Eumalacostraca</taxon>
        <taxon>Peracarida</taxon>
        <taxon>Isopoda</taxon>
        <taxon>Oniscidea</taxon>
        <taxon>Crinocheta</taxon>
        <taxon>Armadillidiidae</taxon>
        <taxon>Armadillidium</taxon>
    </lineage>
</organism>
<dbReference type="InterPro" id="IPR036563">
    <property type="entry name" value="MoaE_sf"/>
</dbReference>
<feature type="non-terminal residue" evidence="1">
    <location>
        <position position="274"/>
    </location>
</feature>
<feature type="non-terminal residue" evidence="1">
    <location>
        <position position="1"/>
    </location>
</feature>
<evidence type="ECO:0000313" key="1">
    <source>
        <dbReference type="EMBL" id="KAB7498470.1"/>
    </source>
</evidence>
<proteinExistence type="predicted"/>
<name>A0A5N5T0M8_9CRUS</name>
<dbReference type="PANTHER" id="PTHR23404">
    <property type="entry name" value="MOLYBDOPTERIN SYNTHASE RELATED"/>
    <property type="match status" value="1"/>
</dbReference>
<accession>A0A5N5T0M8</accession>
<dbReference type="Gene3D" id="3.90.1170.40">
    <property type="entry name" value="Molybdopterin biosynthesis MoaE subunit"/>
    <property type="match status" value="1"/>
</dbReference>
<gene>
    <name evidence="1" type="primary">Mocs2</name>
    <name evidence="1" type="ORF">Anas_11323</name>
</gene>
<dbReference type="Proteomes" id="UP000326759">
    <property type="component" value="Unassembled WGS sequence"/>
</dbReference>
<protein>
    <submittedName>
        <fullName evidence="1">Molybdopterin synthase catalytic subunit</fullName>
    </submittedName>
</protein>
<dbReference type="AlphaFoldDB" id="A0A5N5T0M8"/>
<dbReference type="EMBL" id="SEYY01019258">
    <property type="protein sequence ID" value="KAB7498470.1"/>
    <property type="molecule type" value="Genomic_DNA"/>
</dbReference>
<reference evidence="1 2" key="1">
    <citation type="journal article" date="2019" name="PLoS Biol.">
        <title>Sex chromosomes control vertical transmission of feminizing Wolbachia symbionts in an isopod.</title>
        <authorList>
            <person name="Becking T."/>
            <person name="Chebbi M.A."/>
            <person name="Giraud I."/>
            <person name="Moumen B."/>
            <person name="Laverre T."/>
            <person name="Caubet Y."/>
            <person name="Peccoud J."/>
            <person name="Gilbert C."/>
            <person name="Cordaux R."/>
        </authorList>
    </citation>
    <scope>NUCLEOTIDE SEQUENCE [LARGE SCALE GENOMIC DNA]</scope>
    <source>
        <strain evidence="1">ANa2</strain>
        <tissue evidence="1">Whole body excluding digestive tract and cuticle</tissue>
    </source>
</reference>
<dbReference type="SUPFAM" id="SSF54690">
    <property type="entry name" value="Molybdopterin synthase subunit MoaE"/>
    <property type="match status" value="1"/>
</dbReference>
<dbReference type="GO" id="GO:0006777">
    <property type="term" value="P:Mo-molybdopterin cofactor biosynthetic process"/>
    <property type="evidence" value="ECO:0007669"/>
    <property type="project" value="InterPro"/>
</dbReference>
<dbReference type="Pfam" id="PF02391">
    <property type="entry name" value="MoaE"/>
    <property type="match status" value="1"/>
</dbReference>
<dbReference type="OrthoDB" id="5531344at2759"/>
<comment type="caution">
    <text evidence="1">The sequence shown here is derived from an EMBL/GenBank/DDBJ whole genome shotgun (WGS) entry which is preliminary data.</text>
</comment>
<evidence type="ECO:0000313" key="2">
    <source>
        <dbReference type="Proteomes" id="UP000326759"/>
    </source>
</evidence>
<sequence length="274" mass="31928">LGLVNIKEASVIIAVSSEHRQESLEAVSFLIEKLKASVPIWKKEIYSDQQSEWKQNKECNWKNNKPSSCEQENYTDHIEEEKSVEENLEFNEEETILPIPPIKEGRLNCEEHNRSFRNEKLDRNFVQIVVPRHEIERRINSFIERKRSEANSLNNELFLMNNINKDNCARTAAHFNRSDGSKSHVPVVNVSNEYGPQTLNTCIGFSTQFSDTSPKKGIEERLVNLEEHLNIRDEEVSESSIFSRINEIEKRVLFLEGLSPEYFKNINFRYNPKG</sequence>
<dbReference type="InterPro" id="IPR003448">
    <property type="entry name" value="Mopterin_biosynth_MoaE"/>
</dbReference>